<evidence type="ECO:0000259" key="1">
    <source>
        <dbReference type="Pfam" id="PF00905"/>
    </source>
</evidence>
<protein>
    <submittedName>
        <fullName evidence="3">Cell division protein FtsI/penicillin-binding protein 2</fullName>
    </submittedName>
</protein>
<dbReference type="GO" id="GO:0071555">
    <property type="term" value="P:cell wall organization"/>
    <property type="evidence" value="ECO:0007669"/>
    <property type="project" value="TreeGrafter"/>
</dbReference>
<dbReference type="GO" id="GO:0071972">
    <property type="term" value="F:peptidoglycan L,D-transpeptidase activity"/>
    <property type="evidence" value="ECO:0007669"/>
    <property type="project" value="TreeGrafter"/>
</dbReference>
<comment type="caution">
    <text evidence="3">The sequence shown here is derived from an EMBL/GenBank/DDBJ whole genome shotgun (WGS) entry which is preliminary data.</text>
</comment>
<name>A0A2N3Y9H6_SACSN</name>
<dbReference type="SUPFAM" id="SSF56601">
    <property type="entry name" value="beta-lactamase/transpeptidase-like"/>
    <property type="match status" value="1"/>
</dbReference>
<dbReference type="InterPro" id="IPR012338">
    <property type="entry name" value="Beta-lactam/transpept-like"/>
</dbReference>
<dbReference type="InterPro" id="IPR032710">
    <property type="entry name" value="NTF2-like_dom_sf"/>
</dbReference>
<accession>A0A2N3Y9H6</accession>
<dbReference type="EMBL" id="PJNB01000001">
    <property type="protein sequence ID" value="PKW19555.1"/>
    <property type="molecule type" value="Genomic_DNA"/>
</dbReference>
<dbReference type="Pfam" id="PF00905">
    <property type="entry name" value="Transpeptidase"/>
    <property type="match status" value="1"/>
</dbReference>
<gene>
    <name evidence="3" type="ORF">A8926_7729</name>
</gene>
<keyword evidence="3" id="KW-0132">Cell division</keyword>
<dbReference type="InterPro" id="IPR001460">
    <property type="entry name" value="PCN-bd_Tpept"/>
</dbReference>
<dbReference type="InterPro" id="IPR036138">
    <property type="entry name" value="PBP_dimer_sf"/>
</dbReference>
<dbReference type="InterPro" id="IPR050515">
    <property type="entry name" value="Beta-lactam/transpept"/>
</dbReference>
<dbReference type="Gene3D" id="3.40.710.10">
    <property type="entry name" value="DD-peptidase/beta-lactamase superfamily"/>
    <property type="match status" value="1"/>
</dbReference>
<evidence type="ECO:0000259" key="2">
    <source>
        <dbReference type="Pfam" id="PF05223"/>
    </source>
</evidence>
<evidence type="ECO:0000313" key="4">
    <source>
        <dbReference type="Proteomes" id="UP000233786"/>
    </source>
</evidence>
<dbReference type="PANTHER" id="PTHR30627:SF24">
    <property type="entry name" value="PENICILLIN-BINDING PROTEIN 4B"/>
    <property type="match status" value="1"/>
</dbReference>
<proteinExistence type="predicted"/>
<keyword evidence="4" id="KW-1185">Reference proteome</keyword>
<keyword evidence="3" id="KW-0131">Cell cycle</keyword>
<dbReference type="InterPro" id="IPR007887">
    <property type="entry name" value="MecA_N"/>
</dbReference>
<dbReference type="GO" id="GO:0005886">
    <property type="term" value="C:plasma membrane"/>
    <property type="evidence" value="ECO:0007669"/>
    <property type="project" value="TreeGrafter"/>
</dbReference>
<organism evidence="3 4">
    <name type="scientific">Saccharopolyspora spinosa</name>
    <dbReference type="NCBI Taxonomy" id="60894"/>
    <lineage>
        <taxon>Bacteria</taxon>
        <taxon>Bacillati</taxon>
        <taxon>Actinomycetota</taxon>
        <taxon>Actinomycetes</taxon>
        <taxon>Pseudonocardiales</taxon>
        <taxon>Pseudonocardiaceae</taxon>
        <taxon>Saccharopolyspora</taxon>
    </lineage>
</organism>
<dbReference type="Proteomes" id="UP000233786">
    <property type="component" value="Unassembled WGS sequence"/>
</dbReference>
<sequence>MDVSGGFGILADMVSSRILAGAAALLLSPLAACSTGPSEEDVAASFVNAVAAGDAAGAANQTDAPDQARQALEAARRNLSPTAAHATVREVTEDAQGVPTARFDMSWDFGAGKVWNYSTELKLVEQDQGWKVRWAPAVIHPQLAAGQTIAFREQRPDPAPVLDRDGKQLMGPERLVTVSLSRPEAGDVPAVASSLASALSTVEPAITQQSILDGVAKTPQGQPYAVVTLRQSDYDKVKAQIYDLPGVRFPAQTRLVTTERGYGTQVLAGVARKVDEQVEANAGWRVVTLDAAGQEAAELHDVPEKPVAPTNVTLGDRTQHAAEQAVDPVPQAAMLVAMQPSTGEVLAVAQNAAADAQGPVALSGQYPPGSTFKTVTATAGLESGKVNIDTQVECPGKKVFDGRVLPNDKEFDLGQVPLRTAFARSCNTSFAQLAVDLPGQALTDAGRQLGLGVDFDMAGATTITGKVTPAGSTVQRAENGIGQGTVLASPFGMALVTSSVAQGRMPVPTLVRGVPTKADAEPQPPSPQSLDQLRAMMREVVTSGTATSLNGSGDVRGKTGTAQFGDGTHSHGWFVGYRGDLAFAVLVTDAGSSGPAVEAAKRFLAGA</sequence>
<dbReference type="Pfam" id="PF05223">
    <property type="entry name" value="MecA_N"/>
    <property type="match status" value="1"/>
</dbReference>
<dbReference type="AlphaFoldDB" id="A0A2N3Y9H6"/>
<dbReference type="GO" id="GO:0051301">
    <property type="term" value="P:cell division"/>
    <property type="evidence" value="ECO:0007669"/>
    <property type="project" value="UniProtKB-KW"/>
</dbReference>
<dbReference type="GO" id="GO:0046677">
    <property type="term" value="P:response to antibiotic"/>
    <property type="evidence" value="ECO:0007669"/>
    <property type="project" value="InterPro"/>
</dbReference>
<dbReference type="PANTHER" id="PTHR30627">
    <property type="entry name" value="PEPTIDOGLYCAN D,D-TRANSPEPTIDASE"/>
    <property type="match status" value="1"/>
</dbReference>
<reference evidence="3" key="1">
    <citation type="submission" date="2017-12" db="EMBL/GenBank/DDBJ databases">
        <title>Sequencing the genomes of 1000 Actinobacteria strains.</title>
        <authorList>
            <person name="Klenk H.-P."/>
        </authorList>
    </citation>
    <scope>NUCLEOTIDE SEQUENCE [LARGE SCALE GENOMIC DNA]</scope>
    <source>
        <strain evidence="3">DSM 44228</strain>
    </source>
</reference>
<dbReference type="SUPFAM" id="SSF54427">
    <property type="entry name" value="NTF2-like"/>
    <property type="match status" value="1"/>
</dbReference>
<evidence type="ECO:0000313" key="3">
    <source>
        <dbReference type="EMBL" id="PKW19555.1"/>
    </source>
</evidence>
<dbReference type="STRING" id="994479.GCA_000194155_00426"/>
<feature type="domain" description="NTF2-like N-terminal transpeptidase" evidence="2">
    <location>
        <begin position="41"/>
        <end position="147"/>
    </location>
</feature>
<dbReference type="GO" id="GO:0008658">
    <property type="term" value="F:penicillin binding"/>
    <property type="evidence" value="ECO:0007669"/>
    <property type="project" value="InterPro"/>
</dbReference>
<dbReference type="SUPFAM" id="SSF56519">
    <property type="entry name" value="Penicillin binding protein dimerisation domain"/>
    <property type="match status" value="1"/>
</dbReference>
<feature type="domain" description="Penicillin-binding protein transpeptidase" evidence="1">
    <location>
        <begin position="334"/>
        <end position="594"/>
    </location>
</feature>